<dbReference type="EMBL" id="CM047745">
    <property type="protein sequence ID" value="KAJ0024170.1"/>
    <property type="molecule type" value="Genomic_DNA"/>
</dbReference>
<comment type="caution">
    <text evidence="1">The sequence shown here is derived from an EMBL/GenBank/DDBJ whole genome shotgun (WGS) entry which is preliminary data.</text>
</comment>
<reference evidence="2" key="1">
    <citation type="journal article" date="2023" name="G3 (Bethesda)">
        <title>Genome assembly and association tests identify interacting loci associated with vigor, precocity, and sex in interspecific pistachio rootstocks.</title>
        <authorList>
            <person name="Palmer W."/>
            <person name="Jacygrad E."/>
            <person name="Sagayaradj S."/>
            <person name="Cavanaugh K."/>
            <person name="Han R."/>
            <person name="Bertier L."/>
            <person name="Beede B."/>
            <person name="Kafkas S."/>
            <person name="Golino D."/>
            <person name="Preece J."/>
            <person name="Michelmore R."/>
        </authorList>
    </citation>
    <scope>NUCLEOTIDE SEQUENCE [LARGE SCALE GENOMIC DNA]</scope>
</reference>
<proteinExistence type="predicted"/>
<sequence>MKSANALLELPTGASLISAGTSVSAVTISDFSSTGIIETGLGSVLASTMKESTTKEASTDASEHTFKVAILTVSDKVVLGTGPDRRLGGVKVVATAVVPDDVGKIKDVIQRWSDIDGMDLILTLGGTGFTPTDVTLEATKELIKRETPSLLYIMLQESLKI</sequence>
<accession>A0ACC0XRQ8</accession>
<gene>
    <name evidence="1" type="ORF">Pint_07046</name>
</gene>
<keyword evidence="2" id="KW-1185">Reference proteome</keyword>
<evidence type="ECO:0000313" key="1">
    <source>
        <dbReference type="EMBL" id="KAJ0024170.1"/>
    </source>
</evidence>
<evidence type="ECO:0000313" key="2">
    <source>
        <dbReference type="Proteomes" id="UP001163603"/>
    </source>
</evidence>
<protein>
    <submittedName>
        <fullName evidence="1">Uncharacterized protein</fullName>
    </submittedName>
</protein>
<organism evidence="1 2">
    <name type="scientific">Pistacia integerrima</name>
    <dbReference type="NCBI Taxonomy" id="434235"/>
    <lineage>
        <taxon>Eukaryota</taxon>
        <taxon>Viridiplantae</taxon>
        <taxon>Streptophyta</taxon>
        <taxon>Embryophyta</taxon>
        <taxon>Tracheophyta</taxon>
        <taxon>Spermatophyta</taxon>
        <taxon>Magnoliopsida</taxon>
        <taxon>eudicotyledons</taxon>
        <taxon>Gunneridae</taxon>
        <taxon>Pentapetalae</taxon>
        <taxon>rosids</taxon>
        <taxon>malvids</taxon>
        <taxon>Sapindales</taxon>
        <taxon>Anacardiaceae</taxon>
        <taxon>Pistacia</taxon>
    </lineage>
</organism>
<dbReference type="Proteomes" id="UP001163603">
    <property type="component" value="Chromosome 10"/>
</dbReference>
<name>A0ACC0XRQ8_9ROSI</name>